<dbReference type="Proteomes" id="UP001501706">
    <property type="component" value="Unassembled WGS sequence"/>
</dbReference>
<name>A0ABN1C4L1_9BURK</name>
<dbReference type="InterPro" id="IPR050493">
    <property type="entry name" value="FAD-dep_Monooxygenase_BioMet"/>
</dbReference>
<keyword evidence="1" id="KW-0560">Oxidoreductase</keyword>
<protein>
    <submittedName>
        <fullName evidence="4">FAD-dependent monooxygenase</fullName>
    </submittedName>
</protein>
<evidence type="ECO:0000313" key="5">
    <source>
        <dbReference type="Proteomes" id="UP001501706"/>
    </source>
</evidence>
<dbReference type="GO" id="GO:0004497">
    <property type="term" value="F:monooxygenase activity"/>
    <property type="evidence" value="ECO:0007669"/>
    <property type="project" value="UniProtKB-KW"/>
</dbReference>
<proteinExistence type="predicted"/>
<evidence type="ECO:0000259" key="3">
    <source>
        <dbReference type="Pfam" id="PF01494"/>
    </source>
</evidence>
<sequence length="382" mass="41686">MKKSELPVAIIGAGIGGLAAATALRAQGVEVQVYEQARQFARIGAGIQMTPNAMRVLDGLGLRPQLESIAFAPRSSLNRAHDTGAVTNEFPLAGAVLERYGMPFLAMHRGDLHAALAARVPAAHIALGKKLVHLDQGDGEIVLRFEDGTQARARAVIGADGVHSLVRELLLGEEQPRFTGRVAYRTTFPASRLGALDIGQSRTKWWGPDRHIVIYYVTRNQDEIYFVTSQPEDAGWLTPESWSAKGDLEVLRAAYADFHPDVRAVLAACPDVHKWAIFQRDPLPNWGRGNIVLMGDACHPMTPYMAQGAAMALEDSVVLARCVAAHRTDLDAAFRLFEQVRKPRTSAVQAGSSANNWMRESTNPDWVYGYDAWNVSLDAGAQ</sequence>
<keyword evidence="5" id="KW-1185">Reference proteome</keyword>
<dbReference type="SUPFAM" id="SSF54373">
    <property type="entry name" value="FAD-linked reductases, C-terminal domain"/>
    <property type="match status" value="1"/>
</dbReference>
<evidence type="ECO:0000313" key="4">
    <source>
        <dbReference type="EMBL" id="GAA0511689.1"/>
    </source>
</evidence>
<dbReference type="RefSeq" id="WP_343927786.1">
    <property type="nucleotide sequence ID" value="NZ_BAAAEN010000011.1"/>
</dbReference>
<dbReference type="EMBL" id="BAAAEN010000011">
    <property type="protein sequence ID" value="GAA0511689.1"/>
    <property type="molecule type" value="Genomic_DNA"/>
</dbReference>
<dbReference type="PANTHER" id="PTHR13789:SF309">
    <property type="entry name" value="PUTATIVE (AFU_ORTHOLOGUE AFUA_6G14510)-RELATED"/>
    <property type="match status" value="1"/>
</dbReference>
<dbReference type="InterPro" id="IPR002938">
    <property type="entry name" value="FAD-bd"/>
</dbReference>
<keyword evidence="2 4" id="KW-0503">Monooxygenase</keyword>
<evidence type="ECO:0000256" key="2">
    <source>
        <dbReference type="ARBA" id="ARBA00023033"/>
    </source>
</evidence>
<gene>
    <name evidence="4" type="ORF">GCM10009097_31240</name>
</gene>
<reference evidence="4 5" key="1">
    <citation type="journal article" date="2019" name="Int. J. Syst. Evol. Microbiol.">
        <title>The Global Catalogue of Microorganisms (GCM) 10K type strain sequencing project: providing services to taxonomists for standard genome sequencing and annotation.</title>
        <authorList>
            <consortium name="The Broad Institute Genomics Platform"/>
            <consortium name="The Broad Institute Genome Sequencing Center for Infectious Disease"/>
            <person name="Wu L."/>
            <person name="Ma J."/>
        </authorList>
    </citation>
    <scope>NUCLEOTIDE SEQUENCE [LARGE SCALE GENOMIC DNA]</scope>
    <source>
        <strain evidence="4 5">JCM 14330</strain>
    </source>
</reference>
<feature type="domain" description="FAD-binding" evidence="3">
    <location>
        <begin position="6"/>
        <end position="328"/>
    </location>
</feature>
<dbReference type="PANTHER" id="PTHR13789">
    <property type="entry name" value="MONOOXYGENASE"/>
    <property type="match status" value="1"/>
</dbReference>
<evidence type="ECO:0000256" key="1">
    <source>
        <dbReference type="ARBA" id="ARBA00023002"/>
    </source>
</evidence>
<dbReference type="Gene3D" id="3.50.50.60">
    <property type="entry name" value="FAD/NAD(P)-binding domain"/>
    <property type="match status" value="1"/>
</dbReference>
<dbReference type="InterPro" id="IPR036188">
    <property type="entry name" value="FAD/NAD-bd_sf"/>
</dbReference>
<accession>A0ABN1C4L1</accession>
<organism evidence="4 5">
    <name type="scientific">Pigmentiphaga daeguensis</name>
    <dbReference type="NCBI Taxonomy" id="414049"/>
    <lineage>
        <taxon>Bacteria</taxon>
        <taxon>Pseudomonadati</taxon>
        <taxon>Pseudomonadota</taxon>
        <taxon>Betaproteobacteria</taxon>
        <taxon>Burkholderiales</taxon>
        <taxon>Alcaligenaceae</taxon>
        <taxon>Pigmentiphaga</taxon>
    </lineage>
</organism>
<comment type="caution">
    <text evidence="4">The sequence shown here is derived from an EMBL/GenBank/DDBJ whole genome shotgun (WGS) entry which is preliminary data.</text>
</comment>
<dbReference type="Pfam" id="PF01494">
    <property type="entry name" value="FAD_binding_3"/>
    <property type="match status" value="1"/>
</dbReference>
<dbReference type="SUPFAM" id="SSF51905">
    <property type="entry name" value="FAD/NAD(P)-binding domain"/>
    <property type="match status" value="1"/>
</dbReference>
<dbReference type="PRINTS" id="PR00420">
    <property type="entry name" value="RNGMNOXGNASE"/>
</dbReference>